<evidence type="ECO:0000313" key="2">
    <source>
        <dbReference type="EMBL" id="MPY30749.1"/>
    </source>
</evidence>
<dbReference type="RefSeq" id="WP_152885565.1">
    <property type="nucleotide sequence ID" value="NZ_VJZD01000013.1"/>
</dbReference>
<dbReference type="OrthoDB" id="4304918at2"/>
<feature type="compositionally biased region" description="Basic and acidic residues" evidence="1">
    <location>
        <begin position="692"/>
        <end position="716"/>
    </location>
</feature>
<dbReference type="EMBL" id="VJZD01000013">
    <property type="protein sequence ID" value="MPY30749.1"/>
    <property type="molecule type" value="Genomic_DNA"/>
</dbReference>
<feature type="region of interest" description="Disordered" evidence="1">
    <location>
        <begin position="1199"/>
        <end position="1220"/>
    </location>
</feature>
<gene>
    <name evidence="2" type="ORF">FNH09_05300</name>
</gene>
<evidence type="ECO:0000313" key="3">
    <source>
        <dbReference type="Proteomes" id="UP000325849"/>
    </source>
</evidence>
<organism evidence="2 3">
    <name type="scientific">Streptomyces adustus</name>
    <dbReference type="NCBI Taxonomy" id="1609272"/>
    <lineage>
        <taxon>Bacteria</taxon>
        <taxon>Bacillati</taxon>
        <taxon>Actinomycetota</taxon>
        <taxon>Actinomycetes</taxon>
        <taxon>Kitasatosporales</taxon>
        <taxon>Streptomycetaceae</taxon>
        <taxon>Streptomyces</taxon>
    </lineage>
</organism>
<proteinExistence type="predicted"/>
<reference evidence="2 3" key="1">
    <citation type="submission" date="2019-07" db="EMBL/GenBank/DDBJ databases">
        <title>New species of Amycolatopsis and Streptomyces.</title>
        <authorList>
            <person name="Duangmal K."/>
            <person name="Teo W.F.A."/>
            <person name="Lipun K."/>
        </authorList>
    </citation>
    <scope>NUCLEOTIDE SEQUENCE [LARGE SCALE GENOMIC DNA]</scope>
    <source>
        <strain evidence="2 3">NBRC 109810</strain>
    </source>
</reference>
<sequence length="1401" mass="154381">MAELSTVCFEVAPDVAREVTPLPHPLERLAVLAAYFDEQPHLEQAQRTTGAPLSEAVLAQAGSAVDDPVANDDPREAPHDAELLHAVNLRLQALGQKAVDQAAVDEASRALAEERGPAFTESATDAQADLVAIRLLGPEPDRLRTGMPHADFDAGAPIASAAGGRHAPDGIRTQEQGRIGEDDRRAHSAAESDNPVVHPPRNTQGHVPPGEDAAAPDGSGSHVLSFEDDLLHWVNVQLRQVPRETDSREVRKALQTLVKLRGPAAAKRPARDLAADIAAIVMEKDPPRLPGGAPSPVGNEAERIVEPSGSGLWGATSGSPEEGRFPAVQRADLDAADAGFWQTGEGPEPDGPFQPDREVAAQATTSNGATNAKNLRKKDKTGAGKWRKYTISFPETVKSVPPDQIAQINGLASHIFDIAERNWQEGRPLPRVEIVGYGHGRTFSINRAENTGQARADATREVLERALAGAISSPRITTGIELGDFSVSSRSGGQGERTAAVYVQFKPEIDARPEDVKRIKYSRAAAQFEKNLGWYLIGRPKALKAVQDVVKGIWRTIGTHDPENLALLGTELPYSGAVGTNLGDLSRVVHSGNIRELSTMLLEAVFNRALRNVVTQLPRYRDFPEIANEHKEEEERDAHRTVPLRAAWSTYSINSIQPPLSTAERNAAKITHDPYWEYVNWKTPFYDDREWSGHRPGTSRDEKDLPLDSALHRDGNRTGGLVGRGTSGALALTLETAWRLQQRFGYEFDFPELRLALMGHMLVTRQHTLHELMRAAHIFDEAHNGAFGFRYLDGWSRYRYLYPLTEKQLRDNVGSFPDEIALDIEAPQFSDQRVASGLDVLRALKIDPDLWAKELEFTANGQQMPPLGAGIRLDAWSRYWQALQNESVARPNPADLEELVRRAGRTAGRYRVDHKALAKALEEEKNRAAQMVRTTGHDPEELQRRFANWTKRQIESRSQAKTLAGIYESKAVNDFRNPYSPVNIAISEIEQHPFNEPFRNVIRGVLEQVHQHRAWEIWELREANDFHTLSDLGILQRRRQLSTDLWHQFRSRLVSPMVNQSAESAQAAQMMQKLLDSFTRKPLDNWISGLETDLDRYLGSTPHASVSTSGGNGTVIARMADTSDAMANGLRVRLEEKFTGLVEEAPRIADTGALDRGWIEARLNEEPIKVLYQALTQWSRAASVADLFDTWWNERQPISRTGPDQYSGLDKTATSEAASSAERVLPTLPNSAEIPAPYASAGSGTLHDPRDPVTSTDFATTVPDSADALLEQFSLEVRPAVRVWDPPIAGQAVALEKDILTTSGARAVVFLGDQVLWAVNTGSTITWFDHHRAQSVPRPVFADHDLIASIDMDPHGQLIGPKARSLKATATILPDRVRGGFCDLNLGADLHGVLGWSPARR</sequence>
<dbReference type="Proteomes" id="UP000325849">
    <property type="component" value="Unassembled WGS sequence"/>
</dbReference>
<feature type="compositionally biased region" description="Basic and acidic residues" evidence="1">
    <location>
        <begin position="178"/>
        <end position="190"/>
    </location>
</feature>
<keyword evidence="3" id="KW-1185">Reference proteome</keyword>
<feature type="region of interest" description="Disordered" evidence="1">
    <location>
        <begin position="142"/>
        <end position="221"/>
    </location>
</feature>
<protein>
    <submittedName>
        <fullName evidence="2">Uncharacterized protein</fullName>
    </submittedName>
</protein>
<comment type="caution">
    <text evidence="2">The sequence shown here is derived from an EMBL/GenBank/DDBJ whole genome shotgun (WGS) entry which is preliminary data.</text>
</comment>
<name>A0A5N8V6N3_9ACTN</name>
<feature type="region of interest" description="Disordered" evidence="1">
    <location>
        <begin position="692"/>
        <end position="722"/>
    </location>
</feature>
<accession>A0A5N8V6N3</accession>
<evidence type="ECO:0000256" key="1">
    <source>
        <dbReference type="SAM" id="MobiDB-lite"/>
    </source>
</evidence>